<reference evidence="8" key="1">
    <citation type="journal article" date="2019" name="Int. J. Syst. Evol. Microbiol.">
        <title>The Global Catalogue of Microorganisms (GCM) 10K type strain sequencing project: providing services to taxonomists for standard genome sequencing and annotation.</title>
        <authorList>
            <consortium name="The Broad Institute Genomics Platform"/>
            <consortium name="The Broad Institute Genome Sequencing Center for Infectious Disease"/>
            <person name="Wu L."/>
            <person name="Ma J."/>
        </authorList>
    </citation>
    <scope>NUCLEOTIDE SEQUENCE [LARGE SCALE GENOMIC DNA]</scope>
    <source>
        <strain evidence="8">CGMCC 1.12479</strain>
    </source>
</reference>
<evidence type="ECO:0000256" key="3">
    <source>
        <dbReference type="ARBA" id="ARBA00023163"/>
    </source>
</evidence>
<evidence type="ECO:0000259" key="6">
    <source>
        <dbReference type="PROSITE" id="PS50110"/>
    </source>
</evidence>
<dbReference type="InterPro" id="IPR036388">
    <property type="entry name" value="WH-like_DNA-bd_sf"/>
</dbReference>
<dbReference type="PANTHER" id="PTHR44688">
    <property type="entry name" value="DNA-BINDING TRANSCRIPTIONAL ACTIVATOR DEVR_DOSR"/>
    <property type="match status" value="1"/>
</dbReference>
<name>A0ABQ1MEN6_9BACT</name>
<feature type="domain" description="HTH luxR-type" evidence="5">
    <location>
        <begin position="257"/>
        <end position="318"/>
    </location>
</feature>
<protein>
    <submittedName>
        <fullName evidence="7">Uncharacterized protein</fullName>
    </submittedName>
</protein>
<evidence type="ECO:0000313" key="7">
    <source>
        <dbReference type="EMBL" id="GGC39443.1"/>
    </source>
</evidence>
<evidence type="ECO:0000256" key="4">
    <source>
        <dbReference type="PROSITE-ProRule" id="PRU00169"/>
    </source>
</evidence>
<keyword evidence="1" id="KW-0805">Transcription regulation</keyword>
<dbReference type="SMART" id="SM00421">
    <property type="entry name" value="HTH_LUXR"/>
    <property type="match status" value="1"/>
</dbReference>
<dbReference type="InterPro" id="IPR011006">
    <property type="entry name" value="CheY-like_superfamily"/>
</dbReference>
<dbReference type="Pfam" id="PF00196">
    <property type="entry name" value="GerE"/>
    <property type="match status" value="1"/>
</dbReference>
<evidence type="ECO:0000313" key="8">
    <source>
        <dbReference type="Proteomes" id="UP000635885"/>
    </source>
</evidence>
<dbReference type="PROSITE" id="PS50110">
    <property type="entry name" value="RESPONSE_REGULATORY"/>
    <property type="match status" value="1"/>
</dbReference>
<proteinExistence type="predicted"/>
<dbReference type="PROSITE" id="PS50043">
    <property type="entry name" value="HTH_LUXR_2"/>
    <property type="match status" value="1"/>
</dbReference>
<evidence type="ECO:0000259" key="5">
    <source>
        <dbReference type="PROSITE" id="PS50043"/>
    </source>
</evidence>
<dbReference type="Proteomes" id="UP000635885">
    <property type="component" value="Unassembled WGS sequence"/>
</dbReference>
<dbReference type="PRINTS" id="PR00038">
    <property type="entry name" value="HTHLUXR"/>
</dbReference>
<comment type="caution">
    <text evidence="4">Lacks conserved residue(s) required for the propagation of feature annotation.</text>
</comment>
<dbReference type="SUPFAM" id="SSF46894">
    <property type="entry name" value="C-terminal effector domain of the bipartite response regulators"/>
    <property type="match status" value="1"/>
</dbReference>
<keyword evidence="2" id="KW-0238">DNA-binding</keyword>
<dbReference type="EMBL" id="BMFD01000005">
    <property type="protein sequence ID" value="GGC39443.1"/>
    <property type="molecule type" value="Genomic_DNA"/>
</dbReference>
<dbReference type="PANTHER" id="PTHR44688:SF16">
    <property type="entry name" value="DNA-BINDING TRANSCRIPTIONAL ACTIVATOR DEVR_DOSR"/>
    <property type="match status" value="1"/>
</dbReference>
<evidence type="ECO:0000256" key="1">
    <source>
        <dbReference type="ARBA" id="ARBA00023015"/>
    </source>
</evidence>
<dbReference type="Gene3D" id="1.10.10.10">
    <property type="entry name" value="Winged helix-like DNA-binding domain superfamily/Winged helix DNA-binding domain"/>
    <property type="match status" value="1"/>
</dbReference>
<accession>A0ABQ1MEN6</accession>
<gene>
    <name evidence="7" type="ORF">GCM10010993_17750</name>
</gene>
<comment type="caution">
    <text evidence="7">The sequence shown here is derived from an EMBL/GenBank/DDBJ whole genome shotgun (WGS) entry which is preliminary data.</text>
</comment>
<keyword evidence="8" id="KW-1185">Reference proteome</keyword>
<dbReference type="InterPro" id="IPR001789">
    <property type="entry name" value="Sig_transdc_resp-reg_receiver"/>
</dbReference>
<dbReference type="CDD" id="cd06170">
    <property type="entry name" value="LuxR_C_like"/>
    <property type="match status" value="1"/>
</dbReference>
<dbReference type="InterPro" id="IPR016032">
    <property type="entry name" value="Sig_transdc_resp-reg_C-effctor"/>
</dbReference>
<dbReference type="RefSeq" id="WP_188441919.1">
    <property type="nucleotide sequence ID" value="NZ_BMFD01000005.1"/>
</dbReference>
<dbReference type="Pfam" id="PF00072">
    <property type="entry name" value="Response_reg"/>
    <property type="match status" value="1"/>
</dbReference>
<organism evidence="7 8">
    <name type="scientific">Belliella aquatica</name>
    <dbReference type="NCBI Taxonomy" id="1323734"/>
    <lineage>
        <taxon>Bacteria</taxon>
        <taxon>Pseudomonadati</taxon>
        <taxon>Bacteroidota</taxon>
        <taxon>Cytophagia</taxon>
        <taxon>Cytophagales</taxon>
        <taxon>Cyclobacteriaceae</taxon>
        <taxon>Belliella</taxon>
    </lineage>
</organism>
<keyword evidence="3" id="KW-0804">Transcription</keyword>
<feature type="domain" description="Response regulatory" evidence="6">
    <location>
        <begin position="3"/>
        <end position="119"/>
    </location>
</feature>
<dbReference type="Gene3D" id="3.40.50.2300">
    <property type="match status" value="1"/>
</dbReference>
<evidence type="ECO:0000256" key="2">
    <source>
        <dbReference type="ARBA" id="ARBA00023125"/>
    </source>
</evidence>
<dbReference type="SUPFAM" id="SSF52172">
    <property type="entry name" value="CheY-like"/>
    <property type="match status" value="1"/>
</dbReference>
<sequence>MHNILILGLEKIELNQFEQFLPNSGYFFVYSADYTEAIERIDSGDVDLVICNAEVDGDNAFKVYNVLESFLRKNNIPVFLVVDQEKFDLVKVALEIGVDNIIFKPFNFTSIERKIQNQFKKSKNLGVHNNESFLGFFQENSYPMLIIQTGKVKFLNRAFEQMIGDKHDEFLNTKVKQLFDLEIDPLKYHQYKRLESGLIPHCTLNNVNIKGIDNSNFELFLVRDSAGYIIAQINISQNDQKLKNLGNSLKMNFQSIENEIDFILTHREKEVYKLSANGLPIKIIAERLKLSPRTVEKHRSNIMEKVGAKNMIEAINLI</sequence>
<dbReference type="InterPro" id="IPR000792">
    <property type="entry name" value="Tscrpt_reg_LuxR_C"/>
</dbReference>